<dbReference type="Proteomes" id="UP001207116">
    <property type="component" value="Unassembled WGS sequence"/>
</dbReference>
<dbReference type="RefSeq" id="WP_266011064.1">
    <property type="nucleotide sequence ID" value="NZ_JAPFQP010000001.1"/>
</dbReference>
<keyword evidence="1" id="KW-0732">Signal</keyword>
<dbReference type="EMBL" id="JAPFQP010000001">
    <property type="protein sequence ID" value="MCX2718778.1"/>
    <property type="molecule type" value="Genomic_DNA"/>
</dbReference>
<dbReference type="AlphaFoldDB" id="A0AAE3MKA6"/>
<evidence type="ECO:0000256" key="1">
    <source>
        <dbReference type="SAM" id="SignalP"/>
    </source>
</evidence>
<accession>A0AAE3MKA6</accession>
<gene>
    <name evidence="2" type="ORF">OO016_04095</name>
</gene>
<feature type="signal peptide" evidence="1">
    <location>
        <begin position="1"/>
        <end position="23"/>
    </location>
</feature>
<reference evidence="2" key="1">
    <citation type="submission" date="2022-11" db="EMBL/GenBank/DDBJ databases">
        <title>The characterization of three novel Bacteroidetes species and genomic analysis of their roles in tidal elemental geochemical cycles.</title>
        <authorList>
            <person name="Ma K.-J."/>
        </authorList>
    </citation>
    <scope>NUCLEOTIDE SEQUENCE</scope>
    <source>
        <strain evidence="2">M415</strain>
    </source>
</reference>
<name>A0AAE3MKA6_9FLAO</name>
<feature type="chain" id="PRO_5041986026" evidence="1">
    <location>
        <begin position="24"/>
        <end position="467"/>
    </location>
</feature>
<dbReference type="InterPro" id="IPR012334">
    <property type="entry name" value="Pectin_lyas_fold"/>
</dbReference>
<evidence type="ECO:0000313" key="2">
    <source>
        <dbReference type="EMBL" id="MCX2718778.1"/>
    </source>
</evidence>
<dbReference type="InterPro" id="IPR011050">
    <property type="entry name" value="Pectin_lyase_fold/virulence"/>
</dbReference>
<keyword evidence="3" id="KW-1185">Reference proteome</keyword>
<protein>
    <submittedName>
        <fullName evidence="2">Right-handed parallel beta-helix repeat-containing protein</fullName>
    </submittedName>
</protein>
<dbReference type="Gene3D" id="2.160.20.10">
    <property type="entry name" value="Single-stranded right-handed beta-helix, Pectin lyase-like"/>
    <property type="match status" value="1"/>
</dbReference>
<organism evidence="2 3">
    <name type="scientific">Lentiprolixibacter aurantiacus</name>
    <dbReference type="NCBI Taxonomy" id="2993939"/>
    <lineage>
        <taxon>Bacteria</taxon>
        <taxon>Pseudomonadati</taxon>
        <taxon>Bacteroidota</taxon>
        <taxon>Flavobacteriia</taxon>
        <taxon>Flavobacteriales</taxon>
        <taxon>Flavobacteriaceae</taxon>
        <taxon>Lentiprolixibacter</taxon>
    </lineage>
</organism>
<evidence type="ECO:0000313" key="3">
    <source>
        <dbReference type="Proteomes" id="UP001207116"/>
    </source>
</evidence>
<dbReference type="SUPFAM" id="SSF51126">
    <property type="entry name" value="Pectin lyase-like"/>
    <property type="match status" value="1"/>
</dbReference>
<sequence>MKTTKKLPIWLLLIAFITSFTLSNCTNEHDILLEDTMDLVAVSAKTINADIVVSPSGDTSGVTDFAAIQAAIESLPPGGVLLLESGTFYINRMIVSFGFEGTIKGMGKDKTEVVGVGSDANPFFGFSLIVLVSPSGSLEVSHMAYSLVDGFRNDGPDGNLGVFIITFLSEDGTDTNFDNLRLTGTDATADVPSWLLTQPYQGIIVEGNFANFPEFTSGGHHMLTNSDFSKQGVQATLYQAFNGASIEIYNNSYKEVKQTNYRFMAGSSVIIENNYMETVAFGAIVVTQESEPVLGNPNKILIEGNEVKTAGFLPIEIGPTPNAEAKFKVSIKNNRVTNLGFDPTQFGLPNLAGISIFEGNNEAIVRNNIVRGEAWFGILNETDNSTFVGNNLEGIFTSDADYLLSGDNNTLVGIGNSTILDLGNNNIYTGMQMLDGASMAENIKAAMKKRDELLSPYTNLEYLQTLE</sequence>
<comment type="caution">
    <text evidence="2">The sequence shown here is derived from an EMBL/GenBank/DDBJ whole genome shotgun (WGS) entry which is preliminary data.</text>
</comment>
<proteinExistence type="predicted"/>